<dbReference type="InterPro" id="IPR038765">
    <property type="entry name" value="Papain-like_cys_pep_sf"/>
</dbReference>
<dbReference type="PROSITE" id="PS50600">
    <property type="entry name" value="ULP_PROTEASE"/>
    <property type="match status" value="1"/>
</dbReference>
<evidence type="ECO:0000313" key="8">
    <source>
        <dbReference type="Proteomes" id="UP000236333"/>
    </source>
</evidence>
<protein>
    <submittedName>
        <fullName evidence="7">Ubiquitin-like-specific protease 1A</fullName>
    </submittedName>
</protein>
<organism evidence="7 8">
    <name type="scientific">Tetrabaena socialis</name>
    <dbReference type="NCBI Taxonomy" id="47790"/>
    <lineage>
        <taxon>Eukaryota</taxon>
        <taxon>Viridiplantae</taxon>
        <taxon>Chlorophyta</taxon>
        <taxon>core chlorophytes</taxon>
        <taxon>Chlorophyceae</taxon>
        <taxon>CS clade</taxon>
        <taxon>Chlamydomonadales</taxon>
        <taxon>Tetrabaenaceae</taxon>
        <taxon>Tetrabaena</taxon>
    </lineage>
</organism>
<evidence type="ECO:0000256" key="5">
    <source>
        <dbReference type="SAM" id="MobiDB-lite"/>
    </source>
</evidence>
<dbReference type="Gene3D" id="3.40.395.10">
    <property type="entry name" value="Adenoviral Proteinase, Chain A"/>
    <property type="match status" value="1"/>
</dbReference>
<gene>
    <name evidence="7" type="ORF">TSOC_014904</name>
</gene>
<dbReference type="InterPro" id="IPR003653">
    <property type="entry name" value="Peptidase_C48_C"/>
</dbReference>
<dbReference type="PANTHER" id="PTHR12606">
    <property type="entry name" value="SENTRIN/SUMO-SPECIFIC PROTEASE"/>
    <property type="match status" value="1"/>
</dbReference>
<reference evidence="7 8" key="1">
    <citation type="journal article" date="2017" name="Mol. Biol. Evol.">
        <title>The 4-celled Tetrabaena socialis nuclear genome reveals the essential components for genetic control of cell number at the origin of multicellularity in the volvocine lineage.</title>
        <authorList>
            <person name="Featherston J."/>
            <person name="Arakaki Y."/>
            <person name="Hanschen E.R."/>
            <person name="Ferris P.J."/>
            <person name="Michod R.E."/>
            <person name="Olson B.J.S.C."/>
            <person name="Nozaki H."/>
            <person name="Durand P.M."/>
        </authorList>
    </citation>
    <scope>NUCLEOTIDE SEQUENCE [LARGE SCALE GENOMIC DNA]</scope>
    <source>
        <strain evidence="7 8">NIES-571</strain>
    </source>
</reference>
<dbReference type="Proteomes" id="UP000236333">
    <property type="component" value="Unassembled WGS sequence"/>
</dbReference>
<feature type="domain" description="Ubiquitin-like protease family profile" evidence="6">
    <location>
        <begin position="82"/>
        <end position="270"/>
    </location>
</feature>
<name>A0A2J7ZGB6_9CHLO</name>
<evidence type="ECO:0000256" key="2">
    <source>
        <dbReference type="ARBA" id="ARBA00022670"/>
    </source>
</evidence>
<sequence>RPSVPQWTNDLVDSDDDAPTHQGSDERTYDLHVRDAVAAAQSHSVLRKVGSAERQSWASSLNLLKPGNEIIVTFYPHPGAQYQLLRMKLLCLAHGLELIDEVVNLYMLLLTEHDCRLRNEGGAPRCHFFSSFFWNKLWQDGLEYNFQNVARWTSDVRLMNACQATTEKTVLHLDRVYAPIFIPSPVKGGIGHWILVEIDLKSQKLRLGEHEEKAVPLKEWIRDESAEALAAGRCEQVLDALNWEVEHPHVPRQKNLVDCGAFVLYFAERLGCAKPFERKKKFMDVFRVTCLHQCITKRI</sequence>
<keyword evidence="8" id="KW-1185">Reference proteome</keyword>
<evidence type="ECO:0000256" key="3">
    <source>
        <dbReference type="ARBA" id="ARBA00022801"/>
    </source>
</evidence>
<evidence type="ECO:0000256" key="1">
    <source>
        <dbReference type="ARBA" id="ARBA00005234"/>
    </source>
</evidence>
<comment type="caution">
    <text evidence="7">The sequence shown here is derived from an EMBL/GenBank/DDBJ whole genome shotgun (WGS) entry which is preliminary data.</text>
</comment>
<dbReference type="GO" id="GO:0016929">
    <property type="term" value="F:deSUMOylase activity"/>
    <property type="evidence" value="ECO:0007669"/>
    <property type="project" value="TreeGrafter"/>
</dbReference>
<dbReference type="EMBL" id="PGGS01003280">
    <property type="protein sequence ID" value="PNG99320.1"/>
    <property type="molecule type" value="Genomic_DNA"/>
</dbReference>
<accession>A0A2J7ZGB6</accession>
<dbReference type="AlphaFoldDB" id="A0A2J7ZGB6"/>
<evidence type="ECO:0000313" key="7">
    <source>
        <dbReference type="EMBL" id="PNG99320.1"/>
    </source>
</evidence>
<keyword evidence="3" id="KW-0378">Hydrolase</keyword>
<feature type="compositionally biased region" description="Polar residues" evidence="5">
    <location>
        <begin position="1"/>
        <end position="11"/>
    </location>
</feature>
<keyword evidence="2 7" id="KW-0645">Protease</keyword>
<proteinExistence type="inferred from homology"/>
<dbReference type="GO" id="GO:0016926">
    <property type="term" value="P:protein desumoylation"/>
    <property type="evidence" value="ECO:0007669"/>
    <property type="project" value="TreeGrafter"/>
</dbReference>
<feature type="region of interest" description="Disordered" evidence="5">
    <location>
        <begin position="1"/>
        <end position="26"/>
    </location>
</feature>
<dbReference type="PANTHER" id="PTHR12606:SF1">
    <property type="entry name" value="UBIQUITIN-LIKE-SPECIFIC PROTEASE 1A"/>
    <property type="match status" value="1"/>
</dbReference>
<dbReference type="GO" id="GO:0005634">
    <property type="term" value="C:nucleus"/>
    <property type="evidence" value="ECO:0007669"/>
    <property type="project" value="TreeGrafter"/>
</dbReference>
<dbReference type="GO" id="GO:0006508">
    <property type="term" value="P:proteolysis"/>
    <property type="evidence" value="ECO:0007669"/>
    <property type="project" value="UniProtKB-KW"/>
</dbReference>
<dbReference type="SUPFAM" id="SSF54001">
    <property type="entry name" value="Cysteine proteinases"/>
    <property type="match status" value="1"/>
</dbReference>
<evidence type="ECO:0000256" key="4">
    <source>
        <dbReference type="ARBA" id="ARBA00022807"/>
    </source>
</evidence>
<dbReference type="Pfam" id="PF02902">
    <property type="entry name" value="Peptidase_C48"/>
    <property type="match status" value="1"/>
</dbReference>
<feature type="non-terminal residue" evidence="7">
    <location>
        <position position="1"/>
    </location>
</feature>
<comment type="similarity">
    <text evidence="1">Belongs to the peptidase C48 family.</text>
</comment>
<keyword evidence="4" id="KW-0788">Thiol protease</keyword>
<evidence type="ECO:0000259" key="6">
    <source>
        <dbReference type="PROSITE" id="PS50600"/>
    </source>
</evidence>
<dbReference type="OrthoDB" id="1939479at2759"/>